<accession>A0A219AN95</accession>
<keyword evidence="3" id="KW-0863">Zinc-finger</keyword>
<keyword evidence="7" id="KW-1185">Reference proteome</keyword>
<evidence type="ECO:0000313" key="6">
    <source>
        <dbReference type="EMBL" id="OWT42223.1"/>
    </source>
</evidence>
<evidence type="ECO:0000256" key="1">
    <source>
        <dbReference type="ARBA" id="ARBA00004123"/>
    </source>
</evidence>
<name>A0A219AN95_METCM</name>
<evidence type="ECO:0000256" key="2">
    <source>
        <dbReference type="ARBA" id="ARBA00022723"/>
    </source>
</evidence>
<reference evidence="6 7" key="1">
    <citation type="journal article" date="2016" name="PLoS Pathog.">
        <title>Biosynthesis of antibiotic leucinostatins in bio-control fungus Purpureocillium lilacinum and their inhibition on phytophthora revealed by genome mining.</title>
        <authorList>
            <person name="Wang G."/>
            <person name="Liu Z."/>
            <person name="Lin R."/>
            <person name="Li E."/>
            <person name="Mao Z."/>
            <person name="Ling J."/>
            <person name="Yang Y."/>
            <person name="Yin W.B."/>
            <person name="Xie B."/>
        </authorList>
    </citation>
    <scope>NUCLEOTIDE SEQUENCE [LARGE SCALE GENOMIC DNA]</scope>
    <source>
        <strain evidence="6">170</strain>
    </source>
</reference>
<protein>
    <submittedName>
        <fullName evidence="6">Transposase-like protein</fullName>
    </submittedName>
</protein>
<dbReference type="PANTHER" id="PTHR46481">
    <property type="entry name" value="ZINC FINGER BED DOMAIN-CONTAINING PROTEIN 4"/>
    <property type="match status" value="1"/>
</dbReference>
<dbReference type="PANTHER" id="PTHR46481:SF10">
    <property type="entry name" value="ZINC FINGER BED DOMAIN-CONTAINING PROTEIN 39"/>
    <property type="match status" value="1"/>
</dbReference>
<dbReference type="InterPro" id="IPR052035">
    <property type="entry name" value="ZnF_BED_domain_contain"/>
</dbReference>
<keyword evidence="4" id="KW-0862">Zinc</keyword>
<organism evidence="6 7">
    <name type="scientific">Pochonia chlamydosporia 170</name>
    <dbReference type="NCBI Taxonomy" id="1380566"/>
    <lineage>
        <taxon>Eukaryota</taxon>
        <taxon>Fungi</taxon>
        <taxon>Dikarya</taxon>
        <taxon>Ascomycota</taxon>
        <taxon>Pezizomycotina</taxon>
        <taxon>Sordariomycetes</taxon>
        <taxon>Hypocreomycetidae</taxon>
        <taxon>Hypocreales</taxon>
        <taxon>Clavicipitaceae</taxon>
        <taxon>Pochonia</taxon>
    </lineage>
</organism>
<evidence type="ECO:0000256" key="5">
    <source>
        <dbReference type="ARBA" id="ARBA00023242"/>
    </source>
</evidence>
<gene>
    <name evidence="6" type="ORF">VFPPC_18656</name>
</gene>
<dbReference type="GO" id="GO:0008270">
    <property type="term" value="F:zinc ion binding"/>
    <property type="evidence" value="ECO:0007669"/>
    <property type="project" value="UniProtKB-KW"/>
</dbReference>
<proteinExistence type="predicted"/>
<comment type="caution">
    <text evidence="6">The sequence shown here is derived from an EMBL/GenBank/DDBJ whole genome shotgun (WGS) entry which is preliminary data.</text>
</comment>
<evidence type="ECO:0000256" key="3">
    <source>
        <dbReference type="ARBA" id="ARBA00022771"/>
    </source>
</evidence>
<dbReference type="SUPFAM" id="SSF53098">
    <property type="entry name" value="Ribonuclease H-like"/>
    <property type="match status" value="1"/>
</dbReference>
<dbReference type="EMBL" id="LSBJ02000046">
    <property type="protein sequence ID" value="OWT42223.1"/>
    <property type="molecule type" value="Genomic_DNA"/>
</dbReference>
<evidence type="ECO:0000256" key="4">
    <source>
        <dbReference type="ARBA" id="ARBA00022833"/>
    </source>
</evidence>
<dbReference type="OrthoDB" id="5100184at2759"/>
<sequence>MLCQKRGETAVADVQLLEGLKKQFDKDVFQRKLVKWIVETNQPFMVAESGPLRDIFDYLNPVVSITNANLSHDAIRRRITEEYQFFRLHVISVLRQSPSDMDSAFDGWTSRNRHPLFVVFGLPNLTDRHTGENIAESVREILESFELSKDKIGYFTLDNASNNDNAMVYLGQYYELQDPMKRRVRCFGHVVHLVARAMLLGKDDVSDAAEDDIDAEAYDAWLRSGPMGKLHNLVIWIHRSIELLRCSGKPRHRTARRVGPVPWMSRAIKLRPYIEAVVSDVRHEASKRKKNGLDEEQ</sequence>
<dbReference type="GO" id="GO:0005634">
    <property type="term" value="C:nucleus"/>
    <property type="evidence" value="ECO:0007669"/>
    <property type="project" value="UniProtKB-SubCell"/>
</dbReference>
<evidence type="ECO:0000313" key="7">
    <source>
        <dbReference type="Proteomes" id="UP000078397"/>
    </source>
</evidence>
<dbReference type="Proteomes" id="UP000078397">
    <property type="component" value="Unassembled WGS sequence"/>
</dbReference>
<dbReference type="InterPro" id="IPR012337">
    <property type="entry name" value="RNaseH-like_sf"/>
</dbReference>
<dbReference type="KEGG" id="pchm:VFPPC_18656"/>
<keyword evidence="5" id="KW-0539">Nucleus</keyword>
<dbReference type="AlphaFoldDB" id="A0A219AN95"/>
<dbReference type="GeneID" id="33937357"/>
<keyword evidence="2" id="KW-0479">Metal-binding</keyword>
<dbReference type="STRING" id="1380566.A0A219AN95"/>
<dbReference type="RefSeq" id="XP_022284773.1">
    <property type="nucleotide sequence ID" value="XM_022430234.1"/>
</dbReference>
<comment type="subcellular location">
    <subcellularLocation>
        <location evidence="1">Nucleus</location>
    </subcellularLocation>
</comment>